<evidence type="ECO:0000313" key="4">
    <source>
        <dbReference type="Proteomes" id="UP000283295"/>
    </source>
</evidence>
<evidence type="ECO:0000313" key="3">
    <source>
        <dbReference type="EMBL" id="RGS44375.1"/>
    </source>
</evidence>
<feature type="compositionally biased region" description="Basic and acidic residues" evidence="2">
    <location>
        <begin position="349"/>
        <end position="362"/>
    </location>
</feature>
<proteinExistence type="predicted"/>
<gene>
    <name evidence="3" type="ORF">DWX94_00875</name>
</gene>
<protein>
    <recommendedName>
        <fullName evidence="5">DUF4316 domain-containing protein</fullName>
    </recommendedName>
</protein>
<feature type="compositionally biased region" description="Basic and acidic residues" evidence="2">
    <location>
        <begin position="319"/>
        <end position="329"/>
    </location>
</feature>
<comment type="caution">
    <text evidence="3">The sequence shown here is derived from an EMBL/GenBank/DDBJ whole genome shotgun (WGS) entry which is preliminary data.</text>
</comment>
<accession>A0A3R5WLP6</accession>
<sequence>MDGNQSINQMLAIHKEQELEIQNMDFQNLSDHDKQVLAEYAETKVLLHNTANVIQFVQNSAQVITDENGQKQAVGMLDKESYAELSVFATMNQNPELLEMAKQSQITELPLSEKAALWEKGENTQQEILLHTPATVDNFVEAGYDSFYVGDGTVEVLDATLADAMELMKDYGIDQSDVYNSTQEQFRLMQEQQSLVNYEYTEKEQELSEENEYLQRQMELQEIAKQAVEENYSKDDKDGLQERFSLTTEEVAAVAVAMQTYEWIKLAEAWEQENLAEKTKEQEPAEIVESSDGYVMAMSKMTPQNEKQLQSRIENGNEVIHHETARETTTDPAQVKPNVKLETAQNKGTQEKKARQVDYDRD</sequence>
<reference evidence="3 4" key="1">
    <citation type="submission" date="2018-08" db="EMBL/GenBank/DDBJ databases">
        <title>A genome reference for cultivated species of the human gut microbiota.</title>
        <authorList>
            <person name="Zou Y."/>
            <person name="Xue W."/>
            <person name="Luo G."/>
        </authorList>
    </citation>
    <scope>NUCLEOTIDE SEQUENCE [LARGE SCALE GENOMIC DNA]</scope>
    <source>
        <strain evidence="3 4">AF22-21</strain>
    </source>
</reference>
<name>A0A3R5WLP6_9FIRM</name>
<evidence type="ECO:0000256" key="1">
    <source>
        <dbReference type="SAM" id="Coils"/>
    </source>
</evidence>
<organism evidence="3 4">
    <name type="scientific">Coprococcus eutactus</name>
    <dbReference type="NCBI Taxonomy" id="33043"/>
    <lineage>
        <taxon>Bacteria</taxon>
        <taxon>Bacillati</taxon>
        <taxon>Bacillota</taxon>
        <taxon>Clostridia</taxon>
        <taxon>Lachnospirales</taxon>
        <taxon>Lachnospiraceae</taxon>
        <taxon>Coprococcus</taxon>
    </lineage>
</organism>
<dbReference type="Proteomes" id="UP000283295">
    <property type="component" value="Unassembled WGS sequence"/>
</dbReference>
<evidence type="ECO:0008006" key="5">
    <source>
        <dbReference type="Google" id="ProtNLM"/>
    </source>
</evidence>
<keyword evidence="1" id="KW-0175">Coiled coil</keyword>
<evidence type="ECO:0000256" key="2">
    <source>
        <dbReference type="SAM" id="MobiDB-lite"/>
    </source>
</evidence>
<feature type="coiled-coil region" evidence="1">
    <location>
        <begin position="204"/>
        <end position="231"/>
    </location>
</feature>
<dbReference type="EMBL" id="QRVK01000001">
    <property type="protein sequence ID" value="RGS44375.1"/>
    <property type="molecule type" value="Genomic_DNA"/>
</dbReference>
<dbReference type="AlphaFoldDB" id="A0A3R5WLP6"/>
<feature type="region of interest" description="Disordered" evidence="2">
    <location>
        <begin position="319"/>
        <end position="362"/>
    </location>
</feature>